<dbReference type="PANTHER" id="PTHR43077:SF8">
    <property type="entry name" value="DOXORUBICIN RESISTANCE ABC TRANSPORTER PERMEASE PROTEIN DRRB"/>
    <property type="match status" value="1"/>
</dbReference>
<proteinExistence type="inferred from homology"/>
<feature type="transmembrane region" description="Helical" evidence="7">
    <location>
        <begin position="300"/>
        <end position="320"/>
    </location>
</feature>
<comment type="subcellular location">
    <subcellularLocation>
        <location evidence="1">Cell membrane</location>
        <topology evidence="1">Multi-pass membrane protein</topology>
    </subcellularLocation>
</comment>
<evidence type="ECO:0000256" key="3">
    <source>
        <dbReference type="ARBA" id="ARBA00022475"/>
    </source>
</evidence>
<dbReference type="EMBL" id="BAABDE010000034">
    <property type="protein sequence ID" value="GAA3837462.1"/>
    <property type="molecule type" value="Genomic_DNA"/>
</dbReference>
<sequence length="421" mass="43985">MADASPQARAVTLLGRPKLWLMPTVLTGLLALLLALLYMGGIVNPQGALHHLPIALVNGDTGKPPAGQKQNAGTQIAAAITSDTSNDKAEWRTLSLAEAKDELDSGKVYGALVIPADFTASITALTTADATTRPTMTVLTNPGKGSLGSSLASKITTTAAQQASQTIGKQLTAAAGTQANSTTKLLLADPVNVVTQVGHPIGSHSGLGLSAFYYTLLLVLAGFMGGNVISNAVDTSLGYADTEIGPLHTRRPTVPISRTQTLLLNMVMTAGITVVSVSLIMLATITILGMDATHIPLLWIYSYCAALAVGLGVQAINAAFGGVGQLVSMFVFIVLGLPSSGATVPLQAVPGFYRFLSHFEPMRQLSDGVRAILYFEARGDAGLTRSWIMIAIGASLALLFGFAMTRYYDRKGHKRLTPQPA</sequence>
<evidence type="ECO:0000256" key="2">
    <source>
        <dbReference type="ARBA" id="ARBA00007783"/>
    </source>
</evidence>
<keyword evidence="4 7" id="KW-0812">Transmembrane</keyword>
<keyword evidence="6 7" id="KW-0472">Membrane</keyword>
<comment type="caution">
    <text evidence="9">The sequence shown here is derived from an EMBL/GenBank/DDBJ whole genome shotgun (WGS) entry which is preliminary data.</text>
</comment>
<dbReference type="InterPro" id="IPR022703">
    <property type="entry name" value="DUF3533"/>
</dbReference>
<comment type="similarity">
    <text evidence="2">Belongs to the ABC-2 integral membrane protein family.</text>
</comment>
<evidence type="ECO:0000259" key="8">
    <source>
        <dbReference type="Pfam" id="PF12051"/>
    </source>
</evidence>
<keyword evidence="3" id="KW-1003">Cell membrane</keyword>
<organism evidence="9 10">
    <name type="scientific">Streptomyces coacervatus</name>
    <dbReference type="NCBI Taxonomy" id="647381"/>
    <lineage>
        <taxon>Bacteria</taxon>
        <taxon>Bacillati</taxon>
        <taxon>Actinomycetota</taxon>
        <taxon>Actinomycetes</taxon>
        <taxon>Kitasatosporales</taxon>
        <taxon>Streptomycetaceae</taxon>
        <taxon>Streptomyces</taxon>
    </lineage>
</organism>
<evidence type="ECO:0000313" key="9">
    <source>
        <dbReference type="EMBL" id="GAA3837462.1"/>
    </source>
</evidence>
<name>A0ABP7J888_9ACTN</name>
<evidence type="ECO:0000256" key="7">
    <source>
        <dbReference type="SAM" id="Phobius"/>
    </source>
</evidence>
<gene>
    <name evidence="9" type="ORF">GCM10022403_082550</name>
</gene>
<accession>A0ABP7J888</accession>
<dbReference type="PANTHER" id="PTHR43077">
    <property type="entry name" value="TRANSPORT PERMEASE YVFS-RELATED"/>
    <property type="match status" value="1"/>
</dbReference>
<keyword evidence="10" id="KW-1185">Reference proteome</keyword>
<evidence type="ECO:0000256" key="6">
    <source>
        <dbReference type="ARBA" id="ARBA00023136"/>
    </source>
</evidence>
<evidence type="ECO:0000313" key="10">
    <source>
        <dbReference type="Proteomes" id="UP001501009"/>
    </source>
</evidence>
<evidence type="ECO:0000256" key="5">
    <source>
        <dbReference type="ARBA" id="ARBA00022989"/>
    </source>
</evidence>
<feature type="transmembrane region" description="Helical" evidence="7">
    <location>
        <begin position="387"/>
        <end position="408"/>
    </location>
</feature>
<feature type="transmembrane region" description="Helical" evidence="7">
    <location>
        <begin position="326"/>
        <end position="353"/>
    </location>
</feature>
<feature type="domain" description="DUF3533" evidence="8">
    <location>
        <begin position="25"/>
        <end position="391"/>
    </location>
</feature>
<protein>
    <submittedName>
        <fullName evidence="9">YhgE/Pip domain-containing protein</fullName>
    </submittedName>
</protein>
<feature type="transmembrane region" description="Helical" evidence="7">
    <location>
        <begin position="20"/>
        <end position="39"/>
    </location>
</feature>
<reference evidence="10" key="1">
    <citation type="journal article" date="2019" name="Int. J. Syst. Evol. Microbiol.">
        <title>The Global Catalogue of Microorganisms (GCM) 10K type strain sequencing project: providing services to taxonomists for standard genome sequencing and annotation.</title>
        <authorList>
            <consortium name="The Broad Institute Genomics Platform"/>
            <consortium name="The Broad Institute Genome Sequencing Center for Infectious Disease"/>
            <person name="Wu L."/>
            <person name="Ma J."/>
        </authorList>
    </citation>
    <scope>NUCLEOTIDE SEQUENCE [LARGE SCALE GENOMIC DNA]</scope>
    <source>
        <strain evidence="10">JCM 17138</strain>
    </source>
</reference>
<keyword evidence="5 7" id="KW-1133">Transmembrane helix</keyword>
<feature type="transmembrane region" description="Helical" evidence="7">
    <location>
        <begin position="262"/>
        <end position="288"/>
    </location>
</feature>
<dbReference type="Pfam" id="PF12051">
    <property type="entry name" value="DUF3533"/>
    <property type="match status" value="1"/>
</dbReference>
<dbReference type="InterPro" id="IPR051328">
    <property type="entry name" value="T7SS_ABC-Transporter"/>
</dbReference>
<evidence type="ECO:0000256" key="4">
    <source>
        <dbReference type="ARBA" id="ARBA00022692"/>
    </source>
</evidence>
<dbReference type="Gene3D" id="3.40.1710.10">
    <property type="entry name" value="abc type-2 transporter like domain"/>
    <property type="match status" value="1"/>
</dbReference>
<dbReference type="Proteomes" id="UP001501009">
    <property type="component" value="Unassembled WGS sequence"/>
</dbReference>
<evidence type="ECO:0000256" key="1">
    <source>
        <dbReference type="ARBA" id="ARBA00004651"/>
    </source>
</evidence>
<dbReference type="RefSeq" id="WP_275777433.1">
    <property type="nucleotide sequence ID" value="NZ_BAABDE010000034.1"/>
</dbReference>
<feature type="transmembrane region" description="Helical" evidence="7">
    <location>
        <begin position="211"/>
        <end position="229"/>
    </location>
</feature>